<keyword evidence="1" id="KW-0010">Activator</keyword>
<name>A2E586_TRIV3</name>
<dbReference type="EMBL" id="DS113306">
    <property type="protein sequence ID" value="EAY12166.1"/>
    <property type="molecule type" value="Genomic_DNA"/>
</dbReference>
<dbReference type="VEuPathDB" id="TrichDB:TVAG_003720"/>
<dbReference type="GO" id="GO:0005654">
    <property type="term" value="C:nucleoplasm"/>
    <property type="evidence" value="ECO:0007669"/>
    <property type="project" value="UniProtKB-SubCell"/>
</dbReference>
<organism evidence="2 3">
    <name type="scientific">Trichomonas vaginalis (strain ATCC PRA-98 / G3)</name>
    <dbReference type="NCBI Taxonomy" id="412133"/>
    <lineage>
        <taxon>Eukaryota</taxon>
        <taxon>Metamonada</taxon>
        <taxon>Parabasalia</taxon>
        <taxon>Trichomonadida</taxon>
        <taxon>Trichomonadidae</taxon>
        <taxon>Trichomonas</taxon>
    </lineage>
</organism>
<dbReference type="GO" id="GO:0006368">
    <property type="term" value="P:transcription elongation by RNA polymerase II"/>
    <property type="evidence" value="ECO:0007669"/>
    <property type="project" value="UniProtKB-UniRule"/>
</dbReference>
<dbReference type="OrthoDB" id="6221744at2759"/>
<keyword evidence="1" id="KW-0811">Translocation</keyword>
<evidence type="ECO:0000256" key="1">
    <source>
        <dbReference type="HAMAP-Rule" id="MF_03046"/>
    </source>
</evidence>
<protein>
    <recommendedName>
        <fullName evidence="1">Transcription and mRNA export factor ENY2</fullName>
    </recommendedName>
    <alternativeName>
        <fullName evidence="1">Enhancer of yellow 2 transcription factor homolog</fullName>
    </alternativeName>
</protein>
<dbReference type="GO" id="GO:0003713">
    <property type="term" value="F:transcription coactivator activity"/>
    <property type="evidence" value="ECO:0007669"/>
    <property type="project" value="UniProtKB-UniRule"/>
</dbReference>
<dbReference type="Proteomes" id="UP000001542">
    <property type="component" value="Unassembled WGS sequence"/>
</dbReference>
<dbReference type="Gene3D" id="1.10.246.140">
    <property type="match status" value="1"/>
</dbReference>
<keyword evidence="1" id="KW-0805">Transcription regulation</keyword>
<dbReference type="VEuPathDB" id="TrichDB:TVAGG3_0475770"/>
<comment type="subcellular location">
    <subcellularLocation>
        <location evidence="1">Nucleus</location>
        <location evidence="1">Nucleoplasm</location>
    </subcellularLocation>
</comment>
<accession>A2E586</accession>
<dbReference type="InParanoid" id="A2E586"/>
<dbReference type="GO" id="GO:0070390">
    <property type="term" value="C:transcription export complex 2"/>
    <property type="evidence" value="ECO:0007669"/>
    <property type="project" value="UniProtKB-UniRule"/>
</dbReference>
<dbReference type="InterPro" id="IPR018783">
    <property type="entry name" value="TF_ENY2"/>
</dbReference>
<dbReference type="GO" id="GO:0000124">
    <property type="term" value="C:SAGA complex"/>
    <property type="evidence" value="ECO:0007669"/>
    <property type="project" value="UniProtKB-UniRule"/>
</dbReference>
<reference evidence="2" key="2">
    <citation type="journal article" date="2007" name="Science">
        <title>Draft genome sequence of the sexually transmitted pathogen Trichomonas vaginalis.</title>
        <authorList>
            <person name="Carlton J.M."/>
            <person name="Hirt R.P."/>
            <person name="Silva J.C."/>
            <person name="Delcher A.L."/>
            <person name="Schatz M."/>
            <person name="Zhao Q."/>
            <person name="Wortman J.R."/>
            <person name="Bidwell S.L."/>
            <person name="Alsmark U.C.M."/>
            <person name="Besteiro S."/>
            <person name="Sicheritz-Ponten T."/>
            <person name="Noel C.J."/>
            <person name="Dacks J.B."/>
            <person name="Foster P.G."/>
            <person name="Simillion C."/>
            <person name="Van de Peer Y."/>
            <person name="Miranda-Saavedra D."/>
            <person name="Barton G.J."/>
            <person name="Westrop G.D."/>
            <person name="Mueller S."/>
            <person name="Dessi D."/>
            <person name="Fiori P.L."/>
            <person name="Ren Q."/>
            <person name="Paulsen I."/>
            <person name="Zhang H."/>
            <person name="Bastida-Corcuera F.D."/>
            <person name="Simoes-Barbosa A."/>
            <person name="Brown M.T."/>
            <person name="Hayes R.D."/>
            <person name="Mukherjee M."/>
            <person name="Okumura C.Y."/>
            <person name="Schneider R."/>
            <person name="Smith A.J."/>
            <person name="Vanacova S."/>
            <person name="Villalvazo M."/>
            <person name="Haas B.J."/>
            <person name="Pertea M."/>
            <person name="Feldblyum T.V."/>
            <person name="Utterback T.R."/>
            <person name="Shu C.L."/>
            <person name="Osoegawa K."/>
            <person name="de Jong P.J."/>
            <person name="Hrdy I."/>
            <person name="Horvathova L."/>
            <person name="Zubacova Z."/>
            <person name="Dolezal P."/>
            <person name="Malik S.B."/>
            <person name="Logsdon J.M. Jr."/>
            <person name="Henze K."/>
            <person name="Gupta A."/>
            <person name="Wang C.C."/>
            <person name="Dunne R.L."/>
            <person name="Upcroft J.A."/>
            <person name="Upcroft P."/>
            <person name="White O."/>
            <person name="Salzberg S.L."/>
            <person name="Tang P."/>
            <person name="Chiu C.-H."/>
            <person name="Lee Y.-S."/>
            <person name="Embley T.M."/>
            <person name="Coombs G.H."/>
            <person name="Mottram J.C."/>
            <person name="Tachezy J."/>
            <person name="Fraser-Liggett C.M."/>
            <person name="Johnson P.J."/>
        </authorList>
    </citation>
    <scope>NUCLEOTIDE SEQUENCE [LARGE SCALE GENOMIC DNA]</scope>
    <source>
        <strain evidence="2">G3</strain>
    </source>
</reference>
<keyword evidence="1" id="KW-0804">Transcription</keyword>
<dbReference type="InterPro" id="IPR038212">
    <property type="entry name" value="TF_EnY2_sf"/>
</dbReference>
<keyword evidence="1" id="KW-0653">Protein transport</keyword>
<keyword evidence="1" id="KW-0813">Transport</keyword>
<dbReference type="GO" id="GO:0005643">
    <property type="term" value="C:nuclear pore"/>
    <property type="evidence" value="ECO:0007669"/>
    <property type="project" value="UniProtKB-UniRule"/>
</dbReference>
<evidence type="ECO:0000313" key="3">
    <source>
        <dbReference type="Proteomes" id="UP000001542"/>
    </source>
</evidence>
<dbReference type="GO" id="GO:0006325">
    <property type="term" value="P:chromatin organization"/>
    <property type="evidence" value="ECO:0007669"/>
    <property type="project" value="UniProtKB-KW"/>
</dbReference>
<dbReference type="AlphaFoldDB" id="A2E586"/>
<reference evidence="2" key="1">
    <citation type="submission" date="2006-10" db="EMBL/GenBank/DDBJ databases">
        <authorList>
            <person name="Amadeo P."/>
            <person name="Zhao Q."/>
            <person name="Wortman J."/>
            <person name="Fraser-Liggett C."/>
            <person name="Carlton J."/>
        </authorList>
    </citation>
    <scope>NUCLEOTIDE SEQUENCE</scope>
    <source>
        <strain evidence="2">G3</strain>
    </source>
</reference>
<keyword evidence="3" id="KW-1185">Reference proteome</keyword>
<gene>
    <name evidence="2" type="ORF">TVAG_003720</name>
</gene>
<keyword evidence="1" id="KW-0539">Nucleus</keyword>
<comment type="similarity">
    <text evidence="1">Belongs to the ENY2 family.</text>
</comment>
<comment type="subunit">
    <text evidence="1">Component of the nuclear pore complex (NPC)-associated TREX-2 complex (transcription and export complex 2). Component of the SAGA transcription coactivator-HAT complex. Within the SAGA complex, participates to a subcomplex of SAGA called the DUB module (deubiquitination module).</text>
</comment>
<keyword evidence="1" id="KW-0509">mRNA transport</keyword>
<dbReference type="GO" id="GO:0071819">
    <property type="term" value="C:DUBm complex"/>
    <property type="evidence" value="ECO:0007669"/>
    <property type="project" value="UniProtKB-UniRule"/>
</dbReference>
<evidence type="ECO:0000313" key="2">
    <source>
        <dbReference type="EMBL" id="EAY12166.1"/>
    </source>
</evidence>
<sequence length="113" mass="13013">MSNNNNNFKNHEEKVKFYRDKILKQLEADGDIDKVRNSIKELVGKSNWREEVKSLSLKVMSNETIEDLTPEIVAEKIREQAISSLPKNLKANTINHIKDTLVKKQVPIENPAE</sequence>
<dbReference type="SMR" id="A2E586"/>
<dbReference type="HAMAP" id="MF_03046">
    <property type="entry name" value="ENY2_Sus1"/>
    <property type="match status" value="1"/>
</dbReference>
<dbReference type="RefSeq" id="XP_001324389.1">
    <property type="nucleotide sequence ID" value="XM_001324354.1"/>
</dbReference>
<comment type="function">
    <text evidence="1">Involved in mRNA export coupled transcription activation by association with both the TREX-2 and the SAGA complexes. The transcription regulatory histone acetylation (HAT) complex SAGA is a multiprotein complex that activates transcription by remodeling chromatin and mediating histone acetylation and deubiquitination. Within the SAGA complex, participates to a subcomplex that specifically deubiquitinates histones. The SAGA complex is recruited to specific gene promoters by activators, where it is required for transcription. The TREX-2 complex functions in docking export-competent ribonucleoprotein particles (mRNPs) to the nuclear entrance of the nuclear pore complex (nuclear basket). TREX-2 participates in mRNA export and accurate chromatin positioning in the nucleus by tethering genes to the nuclear periphery.</text>
</comment>
<dbReference type="Pfam" id="PF10163">
    <property type="entry name" value="EnY2"/>
    <property type="match status" value="1"/>
</dbReference>
<dbReference type="GO" id="GO:0006406">
    <property type="term" value="P:mRNA export from nucleus"/>
    <property type="evidence" value="ECO:0007669"/>
    <property type="project" value="UniProtKB-UniRule"/>
</dbReference>
<dbReference type="KEGG" id="tva:4770128"/>
<keyword evidence="1" id="KW-0156">Chromatin regulator</keyword>
<dbReference type="GO" id="GO:0015031">
    <property type="term" value="P:protein transport"/>
    <property type="evidence" value="ECO:0007669"/>
    <property type="project" value="UniProtKB-KW"/>
</dbReference>
<proteinExistence type="inferred from homology"/>